<dbReference type="GO" id="GO:0001046">
    <property type="term" value="F:core promoter sequence-specific DNA binding"/>
    <property type="evidence" value="ECO:0007669"/>
    <property type="project" value="TreeGrafter"/>
</dbReference>
<feature type="region of interest" description="Disordered" evidence="3">
    <location>
        <begin position="1"/>
        <end position="29"/>
    </location>
</feature>
<dbReference type="GO" id="GO:0016251">
    <property type="term" value="F:RNA polymerase II general transcription initiation factor activity"/>
    <property type="evidence" value="ECO:0007669"/>
    <property type="project" value="TreeGrafter"/>
</dbReference>
<feature type="compositionally biased region" description="Low complexity" evidence="3">
    <location>
        <begin position="41"/>
        <end position="59"/>
    </location>
</feature>
<protein>
    <recommendedName>
        <fullName evidence="4">Transcription factor CBF/NF-Y/archaeal histone domain-containing protein</fullName>
    </recommendedName>
</protein>
<evidence type="ECO:0000313" key="6">
    <source>
        <dbReference type="Proteomes" id="UP000007259"/>
    </source>
</evidence>
<name>E9B523_LEIMU</name>
<feature type="compositionally biased region" description="Acidic residues" evidence="3">
    <location>
        <begin position="20"/>
        <end position="29"/>
    </location>
</feature>
<dbReference type="VEuPathDB" id="TriTrypDB:LmxM.33.2370"/>
<feature type="compositionally biased region" description="Acidic residues" evidence="3">
    <location>
        <begin position="136"/>
        <end position="161"/>
    </location>
</feature>
<keyword evidence="2" id="KW-0539">Nucleus</keyword>
<evidence type="ECO:0000259" key="4">
    <source>
        <dbReference type="Pfam" id="PF00808"/>
    </source>
</evidence>
<reference evidence="5 6" key="1">
    <citation type="journal article" date="2011" name="Genome Res.">
        <title>Chromosome and gene copy number variation allow major structural change between species and strains of Leishmania.</title>
        <authorList>
            <person name="Rogers M.B."/>
            <person name="Hilley J.D."/>
            <person name="Dickens N.J."/>
            <person name="Wilkes J."/>
            <person name="Bates P.A."/>
            <person name="Depledge D.P."/>
            <person name="Harris D."/>
            <person name="Her Y."/>
            <person name="Herzyk P."/>
            <person name="Imamura H."/>
            <person name="Otto T.D."/>
            <person name="Sanders M."/>
            <person name="Seeger K."/>
            <person name="Dujardin J.C."/>
            <person name="Berriman M."/>
            <person name="Smith D.F."/>
            <person name="Hertz-Fowler C."/>
            <person name="Mottram J.C."/>
        </authorList>
    </citation>
    <scope>NUCLEOTIDE SEQUENCE [LARGE SCALE GENOMIC DNA]</scope>
    <source>
        <strain evidence="5 6">MHOM/GT/2001/U1103</strain>
    </source>
</reference>
<dbReference type="Proteomes" id="UP000007259">
    <property type="component" value="Chromosome 33"/>
</dbReference>
<dbReference type="PANTHER" id="PTHR10252:SF5">
    <property type="entry name" value="DR1-ASSOCIATED COREPRESSOR"/>
    <property type="match status" value="1"/>
</dbReference>
<dbReference type="RefSeq" id="XP_003878790.1">
    <property type="nucleotide sequence ID" value="XM_003878741.1"/>
</dbReference>
<dbReference type="InterPro" id="IPR003958">
    <property type="entry name" value="CBFA_NFYB_domain"/>
</dbReference>
<evidence type="ECO:0000256" key="2">
    <source>
        <dbReference type="ARBA" id="ARBA00023242"/>
    </source>
</evidence>
<organism evidence="5 6">
    <name type="scientific">Leishmania mexicana (strain MHOM/GT/2001/U1103)</name>
    <dbReference type="NCBI Taxonomy" id="929439"/>
    <lineage>
        <taxon>Eukaryota</taxon>
        <taxon>Discoba</taxon>
        <taxon>Euglenozoa</taxon>
        <taxon>Kinetoplastea</taxon>
        <taxon>Metakinetoplastina</taxon>
        <taxon>Trypanosomatida</taxon>
        <taxon>Trypanosomatidae</taxon>
        <taxon>Leishmaniinae</taxon>
        <taxon>Leishmania</taxon>
    </lineage>
</organism>
<accession>E9B523</accession>
<gene>
    <name evidence="5" type="ORF">LMXM_33_2370</name>
</gene>
<dbReference type="InterPro" id="IPR050568">
    <property type="entry name" value="Transcr_DNA_Rep_Reg"/>
</dbReference>
<evidence type="ECO:0000313" key="5">
    <source>
        <dbReference type="EMBL" id="CBZ30342.1"/>
    </source>
</evidence>
<dbReference type="Pfam" id="PF00808">
    <property type="entry name" value="CBFD_NFYB_HMF"/>
    <property type="match status" value="1"/>
</dbReference>
<proteinExistence type="predicted"/>
<feature type="compositionally biased region" description="Basic and acidic residues" evidence="3">
    <location>
        <begin position="63"/>
        <end position="75"/>
    </location>
</feature>
<dbReference type="PhylomeDB" id="E9B523"/>
<dbReference type="GO" id="GO:0046982">
    <property type="term" value="F:protein heterodimerization activity"/>
    <property type="evidence" value="ECO:0007669"/>
    <property type="project" value="InterPro"/>
</dbReference>
<feature type="region of interest" description="Disordered" evidence="3">
    <location>
        <begin position="288"/>
        <end position="333"/>
    </location>
</feature>
<evidence type="ECO:0000256" key="1">
    <source>
        <dbReference type="ARBA" id="ARBA00004123"/>
    </source>
</evidence>
<dbReference type="KEGG" id="lmi:LMXM_33_2370"/>
<dbReference type="OrthoDB" id="636685at2759"/>
<evidence type="ECO:0000256" key="3">
    <source>
        <dbReference type="SAM" id="MobiDB-lite"/>
    </source>
</evidence>
<feature type="region of interest" description="Disordered" evidence="3">
    <location>
        <begin position="41"/>
        <end position="180"/>
    </location>
</feature>
<comment type="subcellular location">
    <subcellularLocation>
        <location evidence="1">Nucleus</location>
    </subcellularLocation>
</comment>
<dbReference type="FunFam" id="1.10.20.10:FF:000158">
    <property type="entry name" value="Histone-like_transcription_factor_(CBF/NF-Y)_and_ archaeal_histone/Core_histone_H2A/H2B/H3/H4_-_putative"/>
    <property type="match status" value="1"/>
</dbReference>
<feature type="compositionally biased region" description="Basic and acidic residues" evidence="3">
    <location>
        <begin position="84"/>
        <end position="94"/>
    </location>
</feature>
<feature type="domain" description="Transcription factor CBF/NF-Y/archaeal histone" evidence="4">
    <location>
        <begin position="191"/>
        <end position="247"/>
    </location>
</feature>
<dbReference type="OMA" id="MSAEGDM"/>
<dbReference type="SUPFAM" id="SSF47113">
    <property type="entry name" value="Histone-fold"/>
    <property type="match status" value="1"/>
</dbReference>
<keyword evidence="6" id="KW-1185">Reference proteome</keyword>
<sequence>MSAEGDMEGVAYDDTLGETLDPDEEEEDLASYLVPRLATYAPSTSPLSSSLASQVGEADGAAEEDHALPLSRQRDGSGSQVWDSGERSAAHALEDDTAESVAVRASHGLPAHSSASADEEAQANAGSGVDPFLTEMDAEDVDDWHEEDENDVDENDEEATDSTDAPPQTRPGTRCGGASDVPDYVNAFAHSRVKELLKYEGSSSIISKDAISAVSEAVALLTRDLVATAAGEATRRHRKTVTYEDIARVAQLLDRFSFLAEVVPPVAAFSSNALGAGSSIVVGSSVHSAATPSSSRGTKRHGEPLVRSRSAHGRPGKDALQTLGESPPAATRSKTAHVRVFGAAAHRSTVHPQPGAGLRQATLRF</sequence>
<dbReference type="AlphaFoldDB" id="E9B523"/>
<dbReference type="InterPro" id="IPR009072">
    <property type="entry name" value="Histone-fold"/>
</dbReference>
<feature type="region of interest" description="Disordered" evidence="3">
    <location>
        <begin position="345"/>
        <end position="365"/>
    </location>
</feature>
<dbReference type="GO" id="GO:0005634">
    <property type="term" value="C:nucleus"/>
    <property type="evidence" value="ECO:0007669"/>
    <property type="project" value="UniProtKB-SubCell"/>
</dbReference>
<dbReference type="Gene3D" id="1.10.20.10">
    <property type="entry name" value="Histone, subunit A"/>
    <property type="match status" value="1"/>
</dbReference>
<dbReference type="GeneID" id="13452397"/>
<dbReference type="EMBL" id="FR799586">
    <property type="protein sequence ID" value="CBZ30342.1"/>
    <property type="molecule type" value="Genomic_DNA"/>
</dbReference>
<dbReference type="PANTHER" id="PTHR10252">
    <property type="entry name" value="HISTONE-LIKE TRANSCRIPTION FACTOR CCAAT-RELATED"/>
    <property type="match status" value="1"/>
</dbReference>